<reference evidence="3" key="1">
    <citation type="journal article" date="2002" name="Nature">
        <title>The genome sequence and structure of rice chromosome 1.</title>
        <authorList>
            <person name="Sasaki T."/>
            <person name="Matsumoto T."/>
            <person name="Yamamoto K."/>
            <person name="Sakata K."/>
            <person name="Baba T."/>
            <person name="Katayose Y."/>
            <person name="Wu J."/>
            <person name="Niimura Y."/>
            <person name="Cheng Z."/>
            <person name="Nagamura Y."/>
            <person name="Antonio B.A."/>
            <person name="Kanamori H."/>
            <person name="Hosokawa S."/>
            <person name="Masukawa M."/>
            <person name="Arikawa K."/>
            <person name="Chiden Y."/>
            <person name="Hayashi M."/>
            <person name="Okamoto M."/>
            <person name="Ando T."/>
            <person name="Aoki H."/>
            <person name="Arita K."/>
            <person name="Hamada M."/>
            <person name="Harada C."/>
            <person name="Hijishita S."/>
            <person name="Honda M."/>
            <person name="Ichikawa Y."/>
            <person name="Idonuma A."/>
            <person name="Iijima M."/>
            <person name="Ikeda M."/>
            <person name="Ikeno M."/>
            <person name="Itoh S."/>
            <person name="Itoh T."/>
            <person name="Itoh Y."/>
            <person name="Itoh Y."/>
            <person name="Iwabuchi A."/>
            <person name="Kamiya K."/>
            <person name="Karasawa W."/>
            <person name="Katagiri S."/>
            <person name="Kikuta A."/>
            <person name="Kobayashi N."/>
            <person name="Kono I."/>
            <person name="Machita K."/>
            <person name="Maehara T."/>
            <person name="Mizuno H."/>
            <person name="Mizubayashi T."/>
            <person name="Mukai Y."/>
            <person name="Nagasaki H."/>
            <person name="Nakashima M."/>
            <person name="Nakama Y."/>
            <person name="Nakamichi Y."/>
            <person name="Nakamura M."/>
            <person name="Namiki N."/>
            <person name="Negishi M."/>
            <person name="Ohta I."/>
            <person name="Ono N."/>
            <person name="Saji S."/>
            <person name="Sakai K."/>
            <person name="Shibata M."/>
            <person name="Shimokawa T."/>
            <person name="Shomura A."/>
            <person name="Song J."/>
            <person name="Takazaki Y."/>
            <person name="Terasawa K."/>
            <person name="Tsuji K."/>
            <person name="Waki K."/>
            <person name="Yamagata H."/>
            <person name="Yamane H."/>
            <person name="Yoshiki S."/>
            <person name="Yoshihara R."/>
            <person name="Yukawa K."/>
            <person name="Zhong H."/>
            <person name="Iwama H."/>
            <person name="Endo T."/>
            <person name="Ito H."/>
            <person name="Hahn J.H."/>
            <person name="Kim H.I."/>
            <person name="Eun M.Y."/>
            <person name="Yano M."/>
            <person name="Jiang J."/>
            <person name="Gojobori T."/>
        </authorList>
    </citation>
    <scope>NUCLEOTIDE SEQUENCE</scope>
</reference>
<dbReference type="EMBL" id="AP003261">
    <property type="protein sequence ID" value="BAD81891.1"/>
    <property type="molecule type" value="Genomic_DNA"/>
</dbReference>
<name>Q5N9H1_ORYSJ</name>
<dbReference type="AlphaFoldDB" id="Q5N9H1"/>
<sequence length="122" mass="12750">MARWLEGTTTMSNGDGESEDATVVVSPVAMGGGPLLSSPTSSPLPPEEPGLGMRMLALPRRRAAGTGSETGERGRYRCRVTRRHGRRSSCSCVVIVAAESPVVGRRPLVAASARQASFLPTG</sequence>
<gene>
    <name evidence="2" type="ORF">P0018C10.10</name>
    <name evidence="3" type="ORF">P0471B04.21</name>
</gene>
<evidence type="ECO:0000256" key="1">
    <source>
        <dbReference type="SAM" id="MobiDB-lite"/>
    </source>
</evidence>
<evidence type="ECO:0000313" key="4">
    <source>
        <dbReference type="Proteomes" id="UP000000763"/>
    </source>
</evidence>
<protein>
    <submittedName>
        <fullName evidence="3">Uncharacterized protein</fullName>
    </submittedName>
</protein>
<evidence type="ECO:0000313" key="3">
    <source>
        <dbReference type="EMBL" id="BAD81891.1"/>
    </source>
</evidence>
<organism evidence="3">
    <name type="scientific">Oryza sativa subsp. japonica</name>
    <name type="common">Rice</name>
    <dbReference type="NCBI Taxonomy" id="39947"/>
    <lineage>
        <taxon>Eukaryota</taxon>
        <taxon>Viridiplantae</taxon>
        <taxon>Streptophyta</taxon>
        <taxon>Embryophyta</taxon>
        <taxon>Tracheophyta</taxon>
        <taxon>Spermatophyta</taxon>
        <taxon>Magnoliopsida</taxon>
        <taxon>Liliopsida</taxon>
        <taxon>Poales</taxon>
        <taxon>Poaceae</taxon>
        <taxon>BOP clade</taxon>
        <taxon>Oryzoideae</taxon>
        <taxon>Oryzeae</taxon>
        <taxon>Oryzinae</taxon>
        <taxon>Oryza</taxon>
        <taxon>Oryza sativa</taxon>
    </lineage>
</organism>
<dbReference type="EMBL" id="AP003227">
    <property type="protein sequence ID" value="BAD81659.1"/>
    <property type="molecule type" value="Genomic_DNA"/>
</dbReference>
<proteinExistence type="predicted"/>
<reference evidence="4" key="3">
    <citation type="journal article" date="2008" name="Nucleic Acids Res.">
        <title>The rice annotation project database (RAP-DB): 2008 update.</title>
        <authorList>
            <consortium name="The rice annotation project (RAP)"/>
        </authorList>
    </citation>
    <scope>GENOME REANNOTATION</scope>
    <source>
        <strain evidence="4">cv. Nipponbare</strain>
    </source>
</reference>
<reference evidence="4" key="2">
    <citation type="journal article" date="2005" name="Nature">
        <title>The map-based sequence of the rice genome.</title>
        <authorList>
            <consortium name="International rice genome sequencing project (IRGSP)"/>
            <person name="Matsumoto T."/>
            <person name="Wu J."/>
            <person name="Kanamori H."/>
            <person name="Katayose Y."/>
            <person name="Fujisawa M."/>
            <person name="Namiki N."/>
            <person name="Mizuno H."/>
            <person name="Yamamoto K."/>
            <person name="Antonio B.A."/>
            <person name="Baba T."/>
            <person name="Sakata K."/>
            <person name="Nagamura Y."/>
            <person name="Aoki H."/>
            <person name="Arikawa K."/>
            <person name="Arita K."/>
            <person name="Bito T."/>
            <person name="Chiden Y."/>
            <person name="Fujitsuka N."/>
            <person name="Fukunaka R."/>
            <person name="Hamada M."/>
            <person name="Harada C."/>
            <person name="Hayashi A."/>
            <person name="Hijishita S."/>
            <person name="Honda M."/>
            <person name="Hosokawa S."/>
            <person name="Ichikawa Y."/>
            <person name="Idonuma A."/>
            <person name="Iijima M."/>
            <person name="Ikeda M."/>
            <person name="Ikeno M."/>
            <person name="Ito K."/>
            <person name="Ito S."/>
            <person name="Ito T."/>
            <person name="Ito Y."/>
            <person name="Ito Y."/>
            <person name="Iwabuchi A."/>
            <person name="Kamiya K."/>
            <person name="Karasawa W."/>
            <person name="Kurita K."/>
            <person name="Katagiri S."/>
            <person name="Kikuta A."/>
            <person name="Kobayashi H."/>
            <person name="Kobayashi N."/>
            <person name="Machita K."/>
            <person name="Maehara T."/>
            <person name="Masukawa M."/>
            <person name="Mizubayashi T."/>
            <person name="Mukai Y."/>
            <person name="Nagasaki H."/>
            <person name="Nagata Y."/>
            <person name="Naito S."/>
            <person name="Nakashima M."/>
            <person name="Nakama Y."/>
            <person name="Nakamichi Y."/>
            <person name="Nakamura M."/>
            <person name="Meguro A."/>
            <person name="Negishi M."/>
            <person name="Ohta I."/>
            <person name="Ohta T."/>
            <person name="Okamoto M."/>
            <person name="Ono N."/>
            <person name="Saji S."/>
            <person name="Sakaguchi M."/>
            <person name="Sakai K."/>
            <person name="Shibata M."/>
            <person name="Shimokawa T."/>
            <person name="Song J."/>
            <person name="Takazaki Y."/>
            <person name="Terasawa K."/>
            <person name="Tsugane M."/>
            <person name="Tsuji K."/>
            <person name="Ueda S."/>
            <person name="Waki K."/>
            <person name="Yamagata H."/>
            <person name="Yamamoto M."/>
            <person name="Yamamoto S."/>
            <person name="Yamane H."/>
            <person name="Yoshiki S."/>
            <person name="Yoshihara R."/>
            <person name="Yukawa K."/>
            <person name="Zhong H."/>
            <person name="Yano M."/>
            <person name="Yuan Q."/>
            <person name="Ouyang S."/>
            <person name="Liu J."/>
            <person name="Jones K.M."/>
            <person name="Gansberger K."/>
            <person name="Moffat K."/>
            <person name="Hill J."/>
            <person name="Bera J."/>
            <person name="Fadrosh D."/>
            <person name="Jin S."/>
            <person name="Johri S."/>
            <person name="Kim M."/>
            <person name="Overton L."/>
            <person name="Reardon M."/>
            <person name="Tsitrin T."/>
            <person name="Vuong H."/>
            <person name="Weaver B."/>
            <person name="Ciecko A."/>
            <person name="Tallon L."/>
            <person name="Jackson J."/>
            <person name="Pai G."/>
            <person name="Aken S.V."/>
            <person name="Utterback T."/>
            <person name="Reidmuller S."/>
            <person name="Feldblyum T."/>
            <person name="Hsiao J."/>
            <person name="Zismann V."/>
            <person name="Iobst S."/>
            <person name="de Vazeille A.R."/>
            <person name="Buell C.R."/>
            <person name="Ying K."/>
            <person name="Li Y."/>
            <person name="Lu T."/>
            <person name="Huang Y."/>
            <person name="Zhao Q."/>
            <person name="Feng Q."/>
            <person name="Zhang L."/>
            <person name="Zhu J."/>
            <person name="Weng Q."/>
            <person name="Mu J."/>
            <person name="Lu Y."/>
            <person name="Fan D."/>
            <person name="Liu Y."/>
            <person name="Guan J."/>
            <person name="Zhang Y."/>
            <person name="Yu S."/>
            <person name="Liu X."/>
            <person name="Zhang Y."/>
            <person name="Hong G."/>
            <person name="Han B."/>
            <person name="Choisne N."/>
            <person name="Demange N."/>
            <person name="Orjeda G."/>
            <person name="Samain S."/>
            <person name="Cattolico L."/>
            <person name="Pelletier E."/>
            <person name="Couloux A."/>
            <person name="Segurens B."/>
            <person name="Wincker P."/>
            <person name="D'Hont A."/>
            <person name="Scarpelli C."/>
            <person name="Weissenbach J."/>
            <person name="Salanoubat M."/>
            <person name="Quetier F."/>
            <person name="Yu Y."/>
            <person name="Kim H.R."/>
            <person name="Rambo T."/>
            <person name="Currie J."/>
            <person name="Collura K."/>
            <person name="Luo M."/>
            <person name="Yang T."/>
            <person name="Ammiraju J.S.S."/>
            <person name="Engler F."/>
            <person name="Soderlund C."/>
            <person name="Wing R.A."/>
            <person name="Palmer L.E."/>
            <person name="de la Bastide M."/>
            <person name="Spiegel L."/>
            <person name="Nascimento L."/>
            <person name="Zutavern T."/>
            <person name="O'Shaughnessy A."/>
            <person name="Dike S."/>
            <person name="Dedhia N."/>
            <person name="Preston R."/>
            <person name="Balija V."/>
            <person name="McCombie W.R."/>
            <person name="Chow T."/>
            <person name="Chen H."/>
            <person name="Chung M."/>
            <person name="Chen C."/>
            <person name="Shaw J."/>
            <person name="Wu H."/>
            <person name="Hsiao K."/>
            <person name="Chao Y."/>
            <person name="Chu M."/>
            <person name="Cheng C."/>
            <person name="Hour A."/>
            <person name="Lee P."/>
            <person name="Lin S."/>
            <person name="Lin Y."/>
            <person name="Liou J."/>
            <person name="Liu S."/>
            <person name="Hsing Y."/>
            <person name="Raghuvanshi S."/>
            <person name="Mohanty A."/>
            <person name="Bharti A.K."/>
            <person name="Gaur A."/>
            <person name="Gupta V."/>
            <person name="Kumar D."/>
            <person name="Ravi V."/>
            <person name="Vij S."/>
            <person name="Kapur A."/>
            <person name="Khurana P."/>
            <person name="Khurana P."/>
            <person name="Khurana J.P."/>
            <person name="Tyagi A.K."/>
            <person name="Gaikwad K."/>
            <person name="Singh A."/>
            <person name="Dalal V."/>
            <person name="Srivastava S."/>
            <person name="Dixit A."/>
            <person name="Pal A.K."/>
            <person name="Ghazi I.A."/>
            <person name="Yadav M."/>
            <person name="Pandit A."/>
            <person name="Bhargava A."/>
            <person name="Sureshbabu K."/>
            <person name="Batra K."/>
            <person name="Sharma T.R."/>
            <person name="Mohapatra T."/>
            <person name="Singh N.K."/>
            <person name="Messing J."/>
            <person name="Nelson A.B."/>
            <person name="Fuks G."/>
            <person name="Kavchok S."/>
            <person name="Keizer G."/>
            <person name="Linton E."/>
            <person name="Llaca V."/>
            <person name="Song R."/>
            <person name="Tanyolac B."/>
            <person name="Young S."/>
            <person name="Ho-Il K."/>
            <person name="Hahn J.H."/>
            <person name="Sangsakoo G."/>
            <person name="Vanavichit A."/>
            <person name="de Mattos Luiz.A.T."/>
            <person name="Zimmer P.D."/>
            <person name="Malone G."/>
            <person name="Dellagostin O."/>
            <person name="de Oliveira A.C."/>
            <person name="Bevan M."/>
            <person name="Bancroft I."/>
            <person name="Minx P."/>
            <person name="Cordum H."/>
            <person name="Wilson R."/>
            <person name="Cheng Z."/>
            <person name="Jin W."/>
            <person name="Jiang J."/>
            <person name="Leong S.A."/>
            <person name="Iwama H."/>
            <person name="Gojobori T."/>
            <person name="Itoh T."/>
            <person name="Niimura Y."/>
            <person name="Fujii Y."/>
            <person name="Habara T."/>
            <person name="Sakai H."/>
            <person name="Sato Y."/>
            <person name="Wilson G."/>
            <person name="Kumar K."/>
            <person name="McCouch S."/>
            <person name="Juretic N."/>
            <person name="Hoen D."/>
            <person name="Wright S."/>
            <person name="Bruskiewich R."/>
            <person name="Bureau T."/>
            <person name="Miyao A."/>
            <person name="Hirochika H."/>
            <person name="Nishikawa T."/>
            <person name="Kadowaki K."/>
            <person name="Sugiura M."/>
            <person name="Burr B."/>
            <person name="Sasaki T."/>
        </authorList>
    </citation>
    <scope>NUCLEOTIDE SEQUENCE [LARGE SCALE GENOMIC DNA]</scope>
    <source>
        <strain evidence="4">cv. Nipponbare</strain>
    </source>
</reference>
<dbReference type="Proteomes" id="UP000817658">
    <property type="component" value="Chromosome 1"/>
</dbReference>
<feature type="region of interest" description="Disordered" evidence="1">
    <location>
        <begin position="28"/>
        <end position="52"/>
    </location>
</feature>
<dbReference type="Proteomes" id="UP000000763">
    <property type="component" value="Chromosome 1"/>
</dbReference>
<evidence type="ECO:0000313" key="2">
    <source>
        <dbReference type="EMBL" id="BAD81659.1"/>
    </source>
</evidence>
<accession>Q5N9H1</accession>